<dbReference type="AlphaFoldDB" id="A0A9Y1BVD7"/>
<accession>A0A9Y1BVD7</accession>
<keyword evidence="1" id="KW-0472">Membrane</keyword>
<dbReference type="EMBL" id="CP084167">
    <property type="protein sequence ID" value="UJG44719.1"/>
    <property type="molecule type" value="Genomic_DNA"/>
</dbReference>
<keyword evidence="1" id="KW-1133">Transmembrane helix</keyword>
<proteinExistence type="predicted"/>
<feature type="transmembrane region" description="Helical" evidence="1">
    <location>
        <begin position="61"/>
        <end position="80"/>
    </location>
</feature>
<protein>
    <submittedName>
        <fullName evidence="2">Uncharacterized protein</fullName>
    </submittedName>
</protein>
<reference evidence="2" key="1">
    <citation type="journal article" date="2022" name="Nat. Microbiol.">
        <title>Unique mobile elements and scalable gene flow at the prokaryote-eukaryote boundary revealed by circularized Asgard archaea genomes.</title>
        <authorList>
            <person name="Wu F."/>
            <person name="Speth D.R."/>
            <person name="Philosof A."/>
            <person name="Cremiere A."/>
            <person name="Narayanan A."/>
            <person name="Barco R.A."/>
            <person name="Connon S.A."/>
            <person name="Amend J.P."/>
            <person name="Antoshechkin I.A."/>
            <person name="Orphan V.J."/>
        </authorList>
    </citation>
    <scope>NUCLEOTIDE SEQUENCE</scope>
    <source>
        <strain evidence="2">PR6</strain>
    </source>
</reference>
<name>A0A9Y1BVD7_9ARCH</name>
<organism evidence="2">
    <name type="scientific">Candidatus Heimdallarchaeum endolithica</name>
    <dbReference type="NCBI Taxonomy" id="2876572"/>
    <lineage>
        <taxon>Archaea</taxon>
        <taxon>Promethearchaeati</taxon>
        <taxon>Candidatus Heimdallarchaeota</taxon>
        <taxon>Candidatus Heimdallarchaeia (ex Rinke et al. 2021) (nom. nud.)</taxon>
        <taxon>Candidatus Heimdallarchaeales</taxon>
        <taxon>Candidatus Heimdallarchaeaceae</taxon>
        <taxon>Candidatus Heimdallarchaeum</taxon>
    </lineage>
</organism>
<keyword evidence="1" id="KW-0812">Transmembrane</keyword>
<gene>
    <name evidence="2" type="ORF">K9W46_05940</name>
</gene>
<evidence type="ECO:0000313" key="2">
    <source>
        <dbReference type="EMBL" id="UJG44719.1"/>
    </source>
</evidence>
<evidence type="ECO:0000256" key="1">
    <source>
        <dbReference type="SAM" id="Phobius"/>
    </source>
</evidence>
<sequence length="89" mass="10208">MKLKKRAKKEKDEKEKPDRLLDLVIIKMMLALTLSVVFLFGGGTIFIYASFNSIEIEGYSFIFGSIFGVHMAILLLYYSISLFKYIVSD</sequence>
<feature type="transmembrane region" description="Helical" evidence="1">
    <location>
        <begin position="20"/>
        <end position="49"/>
    </location>
</feature>
<dbReference type="Proteomes" id="UP001200513">
    <property type="component" value="Chromosome"/>
</dbReference>